<evidence type="ECO:0000256" key="3">
    <source>
        <dbReference type="ARBA" id="ARBA00023326"/>
    </source>
</evidence>
<keyword evidence="3" id="KW-0624">Polysaccharide degradation</keyword>
<dbReference type="InterPro" id="IPR001000">
    <property type="entry name" value="GH10_dom"/>
</dbReference>
<dbReference type="InterPro" id="IPR017853">
    <property type="entry name" value="GH"/>
</dbReference>
<dbReference type="PANTHER" id="PTHR37953">
    <property type="entry name" value="UPF0127 PROTEIN MJ1496"/>
    <property type="match status" value="1"/>
</dbReference>
<dbReference type="Gene3D" id="3.20.20.80">
    <property type="entry name" value="Glycosidases"/>
    <property type="match status" value="1"/>
</dbReference>
<dbReference type="Pfam" id="PF02643">
    <property type="entry name" value="DUF192"/>
    <property type="match status" value="1"/>
</dbReference>
<organism evidence="5 6">
    <name type="scientific">Candidatus Yanofskybacteria bacterium GW2011_GWC1_48_11</name>
    <dbReference type="NCBI Taxonomy" id="1619027"/>
    <lineage>
        <taxon>Bacteria</taxon>
        <taxon>Candidatus Yanofskyibacteriota</taxon>
    </lineage>
</organism>
<dbReference type="AlphaFoldDB" id="A0A837IM66"/>
<feature type="domain" description="GH10" evidence="4">
    <location>
        <begin position="72"/>
        <end position="163"/>
    </location>
</feature>
<evidence type="ECO:0000256" key="1">
    <source>
        <dbReference type="ARBA" id="ARBA00022801"/>
    </source>
</evidence>
<dbReference type="Pfam" id="PF00331">
    <property type="entry name" value="Glyco_hydro_10"/>
    <property type="match status" value="1"/>
</dbReference>
<keyword evidence="2" id="KW-0119">Carbohydrate metabolism</keyword>
<evidence type="ECO:0000313" key="5">
    <source>
        <dbReference type="EMBL" id="KKU92882.1"/>
    </source>
</evidence>
<proteinExistence type="predicted"/>
<dbReference type="PANTHER" id="PTHR37953:SF1">
    <property type="entry name" value="UPF0127 PROTEIN MJ1496"/>
    <property type="match status" value="1"/>
</dbReference>
<dbReference type="GO" id="GO:0004553">
    <property type="term" value="F:hydrolase activity, hydrolyzing O-glycosyl compounds"/>
    <property type="evidence" value="ECO:0007669"/>
    <property type="project" value="InterPro"/>
</dbReference>
<evidence type="ECO:0000256" key="2">
    <source>
        <dbReference type="ARBA" id="ARBA00023277"/>
    </source>
</evidence>
<accession>A0A837IM66</accession>
<sequence>MKILRFLLFGVVLALGVSALSLFAGFSREATDIQWGVNFSKKHATALGLDWKEVYTALLDDLEVERMKVSFDWNDLELEQGEFSFEDADWQVAQAEQRGAELLLVVGMKTMRWPECHIPEWAKGLSKQEQQEEILQIIAAVVERYKDSPAVYAWQVENEPLFPFGDCPWQDRKFLEKEVALVKSLDASRPVVVSDSGELSFWLQASRIGDIVSTTMYRKVWFHEIGRYVEYPLPSLFYARKAAYVNKLFGKEVIVGELQAEPWGPGKFRKNIAYARKTGLKEFYFWGAEWWYWRKETANDPTFWEEARMLFKEVPCLEVEIADTPDLQIQGLSGRQSLDEDKGMLFVYEKPAVLGFWMKDMRFPIDIIWLGDDMRVLGIEARVSPDTYPTVFYSPEPVRYVLEVNAGWAERNGITPGNEICLPQERR</sequence>
<keyword evidence="1" id="KW-0378">Hydrolase</keyword>
<evidence type="ECO:0000313" key="6">
    <source>
        <dbReference type="Proteomes" id="UP000034462"/>
    </source>
</evidence>
<comment type="caution">
    <text evidence="5">The sequence shown here is derived from an EMBL/GenBank/DDBJ whole genome shotgun (WGS) entry which is preliminary data.</text>
</comment>
<name>A0A837IM66_9BACT</name>
<protein>
    <recommendedName>
        <fullName evidence="4">GH10 domain-containing protein</fullName>
    </recommendedName>
</protein>
<reference evidence="5 6" key="1">
    <citation type="journal article" date="2015" name="Nature">
        <title>rRNA introns, odd ribosomes, and small enigmatic genomes across a large radiation of phyla.</title>
        <authorList>
            <person name="Brown C.T."/>
            <person name="Hug L.A."/>
            <person name="Thomas B.C."/>
            <person name="Sharon I."/>
            <person name="Castelle C.J."/>
            <person name="Singh A."/>
            <person name="Wilkins M.J."/>
            <person name="Williams K.H."/>
            <person name="Banfield J.F."/>
        </authorList>
    </citation>
    <scope>NUCLEOTIDE SEQUENCE [LARGE SCALE GENOMIC DNA]</scope>
</reference>
<evidence type="ECO:0000259" key="4">
    <source>
        <dbReference type="Pfam" id="PF00331"/>
    </source>
</evidence>
<dbReference type="InterPro" id="IPR038695">
    <property type="entry name" value="Saro_0823-like_sf"/>
</dbReference>
<dbReference type="EMBL" id="LCPH01000005">
    <property type="protein sequence ID" value="KKU92882.1"/>
    <property type="molecule type" value="Genomic_DNA"/>
</dbReference>
<dbReference type="Gene3D" id="2.60.120.1140">
    <property type="entry name" value="Protein of unknown function DUF192"/>
    <property type="match status" value="1"/>
</dbReference>
<gene>
    <name evidence="5" type="ORF">UY25_C0005G0037</name>
</gene>
<dbReference type="InterPro" id="IPR003795">
    <property type="entry name" value="DUF192"/>
</dbReference>
<dbReference type="Proteomes" id="UP000034462">
    <property type="component" value="Unassembled WGS sequence"/>
</dbReference>
<dbReference type="SUPFAM" id="SSF51445">
    <property type="entry name" value="(Trans)glycosidases"/>
    <property type="match status" value="1"/>
</dbReference>
<dbReference type="GO" id="GO:0000272">
    <property type="term" value="P:polysaccharide catabolic process"/>
    <property type="evidence" value="ECO:0007669"/>
    <property type="project" value="UniProtKB-KW"/>
</dbReference>